<reference evidence="1" key="1">
    <citation type="submission" date="2021-03" db="EMBL/GenBank/DDBJ databases">
        <title>Evolutionary innovations through gain and loss of genes in the ectomycorrhizal Boletales.</title>
        <authorList>
            <person name="Wu G."/>
            <person name="Miyauchi S."/>
            <person name="Morin E."/>
            <person name="Yang Z.-L."/>
            <person name="Xu J."/>
            <person name="Martin F.M."/>
        </authorList>
    </citation>
    <scope>NUCLEOTIDE SEQUENCE</scope>
    <source>
        <strain evidence="1">BR01</strain>
    </source>
</reference>
<sequence>MVMEVFNSLFVVPVGGVVISRVLGDIVDISTRLSTTSQIRPTTITTAQPFSRPNLQLDTRPKTVKTMQITFVTDMDETYTVEIDPDMKLQDVQALLGRGEPLSVSRDSSLPSVLPRDAVRHPYIRAIHLARWARAQSTIIDDDGARCV</sequence>
<dbReference type="Gene3D" id="3.10.20.90">
    <property type="entry name" value="Phosphatidylinositol 3-kinase Catalytic Subunit, Chain A, domain 1"/>
    <property type="match status" value="1"/>
</dbReference>
<evidence type="ECO:0000313" key="1">
    <source>
        <dbReference type="EMBL" id="KAG6378982.1"/>
    </source>
</evidence>
<dbReference type="Proteomes" id="UP000683000">
    <property type="component" value="Unassembled WGS sequence"/>
</dbReference>
<dbReference type="OrthoDB" id="2693369at2759"/>
<protein>
    <submittedName>
        <fullName evidence="1">Uncharacterized protein</fullName>
    </submittedName>
</protein>
<evidence type="ECO:0000313" key="2">
    <source>
        <dbReference type="Proteomes" id="UP000683000"/>
    </source>
</evidence>
<proteinExistence type="predicted"/>
<dbReference type="AlphaFoldDB" id="A0A8I2YYS2"/>
<keyword evidence="2" id="KW-1185">Reference proteome</keyword>
<gene>
    <name evidence="1" type="ORF">JVT61DRAFT_13270</name>
</gene>
<organism evidence="1 2">
    <name type="scientific">Boletus reticuloceps</name>
    <dbReference type="NCBI Taxonomy" id="495285"/>
    <lineage>
        <taxon>Eukaryota</taxon>
        <taxon>Fungi</taxon>
        <taxon>Dikarya</taxon>
        <taxon>Basidiomycota</taxon>
        <taxon>Agaricomycotina</taxon>
        <taxon>Agaricomycetes</taxon>
        <taxon>Agaricomycetidae</taxon>
        <taxon>Boletales</taxon>
        <taxon>Boletineae</taxon>
        <taxon>Boletaceae</taxon>
        <taxon>Boletoideae</taxon>
        <taxon>Boletus</taxon>
    </lineage>
</organism>
<dbReference type="EMBL" id="JAGFBS010000006">
    <property type="protein sequence ID" value="KAG6378982.1"/>
    <property type="molecule type" value="Genomic_DNA"/>
</dbReference>
<accession>A0A8I2YYS2</accession>
<name>A0A8I2YYS2_9AGAM</name>
<comment type="caution">
    <text evidence="1">The sequence shown here is derived from an EMBL/GenBank/DDBJ whole genome shotgun (WGS) entry which is preliminary data.</text>
</comment>